<dbReference type="EMBL" id="CAJNOK010017954">
    <property type="protein sequence ID" value="CAF1273399.1"/>
    <property type="molecule type" value="Genomic_DNA"/>
</dbReference>
<comment type="caution">
    <text evidence="1">The sequence shown here is derived from an EMBL/GenBank/DDBJ whole genome shotgun (WGS) entry which is preliminary data.</text>
</comment>
<evidence type="ECO:0000313" key="3">
    <source>
        <dbReference type="EMBL" id="CAF3933675.1"/>
    </source>
</evidence>
<dbReference type="AlphaFoldDB" id="A0A814U4C6"/>
<dbReference type="EMBL" id="CAJNOQ010007481">
    <property type="protein sequence ID" value="CAF1169932.1"/>
    <property type="molecule type" value="Genomic_DNA"/>
</dbReference>
<dbReference type="OrthoDB" id="5406275at2759"/>
<organism evidence="1 5">
    <name type="scientific">Didymodactylos carnosus</name>
    <dbReference type="NCBI Taxonomy" id="1234261"/>
    <lineage>
        <taxon>Eukaryota</taxon>
        <taxon>Metazoa</taxon>
        <taxon>Spiralia</taxon>
        <taxon>Gnathifera</taxon>
        <taxon>Rotifera</taxon>
        <taxon>Eurotatoria</taxon>
        <taxon>Bdelloidea</taxon>
        <taxon>Philodinida</taxon>
        <taxon>Philodinidae</taxon>
        <taxon>Didymodactylos</taxon>
    </lineage>
</organism>
<reference evidence="1" key="1">
    <citation type="submission" date="2021-02" db="EMBL/GenBank/DDBJ databases">
        <authorList>
            <person name="Nowell W R."/>
        </authorList>
    </citation>
    <scope>NUCLEOTIDE SEQUENCE</scope>
</reference>
<evidence type="ECO:0000313" key="4">
    <source>
        <dbReference type="EMBL" id="CAF4078646.1"/>
    </source>
</evidence>
<name>A0A814U4C6_9BILA</name>
<keyword evidence="5" id="KW-1185">Reference proteome</keyword>
<dbReference type="PANTHER" id="PTHR33488:SF2">
    <property type="entry name" value="EARLY ENDOSOME ANTIGEN 1-LIKE"/>
    <property type="match status" value="1"/>
</dbReference>
<accession>A0A814U4C6</accession>
<evidence type="ECO:0000313" key="1">
    <source>
        <dbReference type="EMBL" id="CAF1169932.1"/>
    </source>
</evidence>
<dbReference type="EMBL" id="CAJOBC010007480">
    <property type="protein sequence ID" value="CAF3933675.1"/>
    <property type="molecule type" value="Genomic_DNA"/>
</dbReference>
<gene>
    <name evidence="1" type="ORF">GPM918_LOCUS22126</name>
    <name evidence="2" type="ORF">OVA965_LOCUS27295</name>
    <name evidence="3" type="ORF">SRO942_LOCUS22122</name>
    <name evidence="4" type="ORF">TMI583_LOCUS28038</name>
</gene>
<dbReference type="Proteomes" id="UP000681722">
    <property type="component" value="Unassembled WGS sequence"/>
</dbReference>
<dbReference type="PANTHER" id="PTHR33488">
    <property type="entry name" value="ZGC:162509"/>
    <property type="match status" value="1"/>
</dbReference>
<protein>
    <submittedName>
        <fullName evidence="1">Uncharacterized protein</fullName>
    </submittedName>
</protein>
<dbReference type="Proteomes" id="UP000677228">
    <property type="component" value="Unassembled WGS sequence"/>
</dbReference>
<evidence type="ECO:0000313" key="5">
    <source>
        <dbReference type="Proteomes" id="UP000663829"/>
    </source>
</evidence>
<proteinExistence type="predicted"/>
<dbReference type="Proteomes" id="UP000682733">
    <property type="component" value="Unassembled WGS sequence"/>
</dbReference>
<dbReference type="Proteomes" id="UP000663829">
    <property type="component" value="Unassembled WGS sequence"/>
</dbReference>
<dbReference type="EMBL" id="CAJOBA010039513">
    <property type="protein sequence ID" value="CAF4078646.1"/>
    <property type="molecule type" value="Genomic_DNA"/>
</dbReference>
<evidence type="ECO:0000313" key="2">
    <source>
        <dbReference type="EMBL" id="CAF1273399.1"/>
    </source>
</evidence>
<sequence length="697" mass="79911">MDTVTRLPTFSKITELDQRSKIDREWRNLILAGPCTINLLGQLMVVSSKLDFRLDDNEPKGGFQYIKHPSSFRATLVQISHDGYKAFMFAHSSMNKIQMYMKQIPEHVTTALEIISTGTPRMLKTILPQSLNFIESIGKECMKLANDTHHKFEITQYLISEVISSTVAAEKVSIDKRDEIIREKNDALLKKSYLQNITTMVYQRYNETKVNLEKAEERYKIAMNEMPTGWNAVRMRMVQHMDQTTKILVDSLQSYLAINTTSSIPTSLPGIVLKAAESFAFTIIKPVQSHLSQIVGTIDHVVGKKKNIRRPEQDTLKQFLNGKNILSILQDLIKDTGTPDDDKNKKMLQSLIKTSILTIEDLIKTLNQSSSIETDKIHGLRTKLATIIHECEPYLVAEQLKNSEGDAMTTTIGDDTYINQLTNEKLKALLEQKLLELAEKQRQKMYEAVILHQEKMYNLMQKIAGLNIQHIDYNQLIDLLDQSHSLLSQISEQWSYFVSFFSQIQTRAEVEVRMNVEYFNTAANSAKNGWRRKQEQSVHKRQLNTKAISLYQCSHILYAMANTYMDISENYFIHQLAGLSKLISIKSDDERSRVLKQLVSGNNQTQEKIRLLSIKRNRDYDNQIRIEKGKLKVVLSRMKTGKIAKERKIIKSAVQIYENQQLASLKQGNAVQPQRGMKTLHIDARDSASLKIIYGES</sequence>